<evidence type="ECO:0000256" key="2">
    <source>
        <dbReference type="ARBA" id="ARBA00004870"/>
    </source>
</evidence>
<keyword evidence="14" id="KW-1133">Transmembrane helix</keyword>
<evidence type="ECO:0000256" key="4">
    <source>
        <dbReference type="ARBA" id="ARBA00016436"/>
    </source>
</evidence>
<comment type="caution">
    <text evidence="15">The sequence shown here is derived from an EMBL/GenBank/DDBJ whole genome shotgun (WGS) entry which is preliminary data.</text>
</comment>
<evidence type="ECO:0000256" key="11">
    <source>
        <dbReference type="ARBA" id="ARBA00023098"/>
    </source>
</evidence>
<name>A0ABX2ENB6_9BURK</name>
<feature type="binding site" evidence="13">
    <location>
        <begin position="62"/>
        <end position="69"/>
    </location>
    <ligand>
        <name>ATP</name>
        <dbReference type="ChEBI" id="CHEBI:30616"/>
    </ligand>
</feature>
<keyword evidence="9 13" id="KW-0418">Kinase</keyword>
<keyword evidence="16" id="KW-1185">Reference proteome</keyword>
<dbReference type="HAMAP" id="MF_00409">
    <property type="entry name" value="LpxK"/>
    <property type="match status" value="1"/>
</dbReference>
<evidence type="ECO:0000256" key="3">
    <source>
        <dbReference type="ARBA" id="ARBA00012071"/>
    </source>
</evidence>
<protein>
    <recommendedName>
        <fullName evidence="4 13">Tetraacyldisaccharide 4'-kinase</fullName>
        <ecNumber evidence="3 13">2.7.1.130</ecNumber>
    </recommendedName>
    <alternativeName>
        <fullName evidence="12 13">Lipid A 4'-kinase</fullName>
    </alternativeName>
</protein>
<evidence type="ECO:0000256" key="8">
    <source>
        <dbReference type="ARBA" id="ARBA00022741"/>
    </source>
</evidence>
<keyword evidence="14" id="KW-0472">Membrane</keyword>
<keyword evidence="14" id="KW-0812">Transmembrane</keyword>
<keyword evidence="8 13" id="KW-0547">Nucleotide-binding</keyword>
<dbReference type="InterPro" id="IPR027417">
    <property type="entry name" value="P-loop_NTPase"/>
</dbReference>
<accession>A0ABX2ENB6</accession>
<dbReference type="PANTHER" id="PTHR42724:SF1">
    <property type="entry name" value="TETRAACYLDISACCHARIDE 4'-KINASE, MITOCHONDRIAL-RELATED"/>
    <property type="match status" value="1"/>
</dbReference>
<keyword evidence="7 13" id="KW-0808">Transferase</keyword>
<evidence type="ECO:0000256" key="14">
    <source>
        <dbReference type="SAM" id="Phobius"/>
    </source>
</evidence>
<comment type="catalytic activity">
    <reaction evidence="13">
        <text>a lipid A disaccharide + ATP = a lipid IVA + ADP + H(+)</text>
        <dbReference type="Rhea" id="RHEA:67840"/>
        <dbReference type="ChEBI" id="CHEBI:15378"/>
        <dbReference type="ChEBI" id="CHEBI:30616"/>
        <dbReference type="ChEBI" id="CHEBI:176343"/>
        <dbReference type="ChEBI" id="CHEBI:176425"/>
        <dbReference type="ChEBI" id="CHEBI:456216"/>
        <dbReference type="EC" id="2.7.1.130"/>
    </reaction>
</comment>
<dbReference type="SUPFAM" id="SSF52540">
    <property type="entry name" value="P-loop containing nucleoside triphosphate hydrolases"/>
    <property type="match status" value="1"/>
</dbReference>
<dbReference type="GO" id="GO:0009029">
    <property type="term" value="F:lipid-A 4'-kinase activity"/>
    <property type="evidence" value="ECO:0007669"/>
    <property type="project" value="UniProtKB-EC"/>
</dbReference>
<organism evidence="15 16">
    <name type="scientific">Pseudaquabacterium terrae</name>
    <dbReference type="NCBI Taxonomy" id="2732868"/>
    <lineage>
        <taxon>Bacteria</taxon>
        <taxon>Pseudomonadati</taxon>
        <taxon>Pseudomonadota</taxon>
        <taxon>Betaproteobacteria</taxon>
        <taxon>Burkholderiales</taxon>
        <taxon>Sphaerotilaceae</taxon>
        <taxon>Pseudaquabacterium</taxon>
    </lineage>
</organism>
<evidence type="ECO:0000256" key="12">
    <source>
        <dbReference type="ARBA" id="ARBA00029757"/>
    </source>
</evidence>
<dbReference type="EC" id="2.7.1.130" evidence="3 13"/>
<dbReference type="Proteomes" id="UP000737171">
    <property type="component" value="Unassembled WGS sequence"/>
</dbReference>
<evidence type="ECO:0000256" key="13">
    <source>
        <dbReference type="HAMAP-Rule" id="MF_00409"/>
    </source>
</evidence>
<keyword evidence="5 13" id="KW-0444">Lipid biosynthesis</keyword>
<evidence type="ECO:0000256" key="10">
    <source>
        <dbReference type="ARBA" id="ARBA00022840"/>
    </source>
</evidence>
<dbReference type="NCBIfam" id="TIGR00682">
    <property type="entry name" value="lpxK"/>
    <property type="match status" value="1"/>
</dbReference>
<dbReference type="InterPro" id="IPR003758">
    <property type="entry name" value="LpxK"/>
</dbReference>
<comment type="similarity">
    <text evidence="13">Belongs to the LpxK family.</text>
</comment>
<feature type="transmembrane region" description="Helical" evidence="14">
    <location>
        <begin position="20"/>
        <end position="41"/>
    </location>
</feature>
<keyword evidence="10 13" id="KW-0067">ATP-binding</keyword>
<evidence type="ECO:0000313" key="15">
    <source>
        <dbReference type="EMBL" id="NRF70063.1"/>
    </source>
</evidence>
<comment type="pathway">
    <text evidence="2 13">Glycolipid biosynthesis; lipid IV(A) biosynthesis; lipid IV(A) from (3R)-3-hydroxytetradecanoyl-[acyl-carrier-protein] and UDP-N-acetyl-alpha-D-glucosamine: step 6/6.</text>
</comment>
<evidence type="ECO:0000313" key="16">
    <source>
        <dbReference type="Proteomes" id="UP000737171"/>
    </source>
</evidence>
<evidence type="ECO:0000256" key="9">
    <source>
        <dbReference type="ARBA" id="ARBA00022777"/>
    </source>
</evidence>
<keyword evidence="6 13" id="KW-0441">Lipid A biosynthesis</keyword>
<evidence type="ECO:0000256" key="6">
    <source>
        <dbReference type="ARBA" id="ARBA00022556"/>
    </source>
</evidence>
<sequence>MSWQQRLVEQWQQPRPGALLLALRPLAWVYGALAAAHRALYASGLRRARRAPRPVIVVGNLVAGGAGKTPAVIALVEQLRALGRRPGVLSRGHGRQDDGVRLVSRDSTADAVGDEPLLIHLRTGVPVAVGRDRVAAAEALCAAFADIDLLIADDGLQHLALQRELQILVFDDRGAGNHQLLPAGPLRQPMPDSLPERTLVLYSHGVQSTPLPGALGERRLAGFTPLADWWNGAAPQAAALDALRARPLLAAAGLARPEPFFRMLEALGLRIGRMALPDHARFDALPWPASTPDVIVTEKDAVKLRPDAVGTTRVWVATLDFRLPPDFGRNVLDRLEGSR</sequence>
<dbReference type="Pfam" id="PF02606">
    <property type="entry name" value="LpxK"/>
    <property type="match status" value="1"/>
</dbReference>
<reference evidence="15 16" key="1">
    <citation type="submission" date="2020-05" db="EMBL/GenBank/DDBJ databases">
        <title>Aquincola sp. isolate from soil.</title>
        <authorList>
            <person name="Han J."/>
            <person name="Kim D.-U."/>
        </authorList>
    </citation>
    <scope>NUCLEOTIDE SEQUENCE [LARGE SCALE GENOMIC DNA]</scope>
    <source>
        <strain evidence="15 16">S2</strain>
    </source>
</reference>
<comment type="function">
    <text evidence="1 13">Transfers the gamma-phosphate of ATP to the 4'-position of a tetraacyldisaccharide 1-phosphate intermediate (termed DS-1-P) to form tetraacyldisaccharide 1,4'-bis-phosphate (lipid IVA).</text>
</comment>
<evidence type="ECO:0000256" key="5">
    <source>
        <dbReference type="ARBA" id="ARBA00022516"/>
    </source>
</evidence>
<evidence type="ECO:0000256" key="7">
    <source>
        <dbReference type="ARBA" id="ARBA00022679"/>
    </source>
</evidence>
<evidence type="ECO:0000256" key="1">
    <source>
        <dbReference type="ARBA" id="ARBA00002274"/>
    </source>
</evidence>
<proteinExistence type="inferred from homology"/>
<dbReference type="RefSeq" id="WP_173128197.1">
    <property type="nucleotide sequence ID" value="NZ_JABRWJ010000007.1"/>
</dbReference>
<dbReference type="PANTHER" id="PTHR42724">
    <property type="entry name" value="TETRAACYLDISACCHARIDE 4'-KINASE"/>
    <property type="match status" value="1"/>
</dbReference>
<keyword evidence="11 13" id="KW-0443">Lipid metabolism</keyword>
<dbReference type="EMBL" id="JABRWJ010000007">
    <property type="protein sequence ID" value="NRF70063.1"/>
    <property type="molecule type" value="Genomic_DNA"/>
</dbReference>
<gene>
    <name evidence="13" type="primary">lpxK</name>
    <name evidence="15" type="ORF">HLB44_23950</name>
</gene>